<evidence type="ECO:0000313" key="9">
    <source>
        <dbReference type="EMBL" id="OQE25510.1"/>
    </source>
</evidence>
<dbReference type="OrthoDB" id="3512640at2759"/>
<dbReference type="GO" id="GO:0019343">
    <property type="term" value="P:cysteine biosynthetic process via cystathionine"/>
    <property type="evidence" value="ECO:0007669"/>
    <property type="project" value="TreeGrafter"/>
</dbReference>
<dbReference type="GO" id="GO:0005737">
    <property type="term" value="C:cytoplasm"/>
    <property type="evidence" value="ECO:0007669"/>
    <property type="project" value="TreeGrafter"/>
</dbReference>
<dbReference type="Proteomes" id="UP000191285">
    <property type="component" value="Unassembled WGS sequence"/>
</dbReference>
<evidence type="ECO:0000256" key="6">
    <source>
        <dbReference type="ARBA" id="ARBA00023192"/>
    </source>
</evidence>
<dbReference type="GO" id="GO:0019346">
    <property type="term" value="P:transsulfuration"/>
    <property type="evidence" value="ECO:0007669"/>
    <property type="project" value="InterPro"/>
</dbReference>
<protein>
    <recommendedName>
        <fullName evidence="4">cystathionine gamma-lyase</fullName>
        <ecNumber evidence="4">4.4.1.1</ecNumber>
    </recommendedName>
    <alternativeName>
        <fullName evidence="7">Gamma-cystathionase</fullName>
    </alternativeName>
</protein>
<comment type="cofactor">
    <cofactor evidence="1 8">
        <name>pyridoxal 5'-phosphate</name>
        <dbReference type="ChEBI" id="CHEBI:597326"/>
    </cofactor>
</comment>
<dbReference type="AlphaFoldDB" id="A0A1V6THW7"/>
<accession>A0A1V6THW7</accession>
<dbReference type="InterPro" id="IPR000277">
    <property type="entry name" value="Cys/Met-Metab_PyrdxlP-dep_enz"/>
</dbReference>
<dbReference type="PANTHER" id="PTHR11808">
    <property type="entry name" value="TRANS-SULFURATION ENZYME FAMILY MEMBER"/>
    <property type="match status" value="1"/>
</dbReference>
<dbReference type="GO" id="GO:0030170">
    <property type="term" value="F:pyridoxal phosphate binding"/>
    <property type="evidence" value="ECO:0007669"/>
    <property type="project" value="InterPro"/>
</dbReference>
<dbReference type="Pfam" id="PF01053">
    <property type="entry name" value="Cys_Met_Meta_PP"/>
    <property type="match status" value="1"/>
</dbReference>
<keyword evidence="10" id="KW-1185">Reference proteome</keyword>
<comment type="similarity">
    <text evidence="3 8">Belongs to the trans-sulfuration enzymes family.</text>
</comment>
<keyword evidence="5 8" id="KW-0663">Pyridoxal phosphate</keyword>
<evidence type="ECO:0000256" key="5">
    <source>
        <dbReference type="ARBA" id="ARBA00022898"/>
    </source>
</evidence>
<reference evidence="10" key="1">
    <citation type="journal article" date="2017" name="Nat. Microbiol.">
        <title>Global analysis of biosynthetic gene clusters reveals vast potential of secondary metabolite production in Penicillium species.</title>
        <authorList>
            <person name="Nielsen J.C."/>
            <person name="Grijseels S."/>
            <person name="Prigent S."/>
            <person name="Ji B."/>
            <person name="Dainat J."/>
            <person name="Nielsen K.F."/>
            <person name="Frisvad J.C."/>
            <person name="Workman M."/>
            <person name="Nielsen J."/>
        </authorList>
    </citation>
    <scope>NUCLEOTIDE SEQUENCE [LARGE SCALE GENOMIC DNA]</scope>
    <source>
        <strain evidence="10">IBT 24891</strain>
    </source>
</reference>
<dbReference type="EC" id="4.4.1.1" evidence="4"/>
<dbReference type="Gene3D" id="3.40.640.10">
    <property type="entry name" value="Type I PLP-dependent aspartate aminotransferase-like (Major domain)"/>
    <property type="match status" value="1"/>
</dbReference>
<dbReference type="PANTHER" id="PTHR11808:SF15">
    <property type="entry name" value="CYSTATHIONINE GAMMA-LYASE"/>
    <property type="match status" value="1"/>
</dbReference>
<evidence type="ECO:0000256" key="4">
    <source>
        <dbReference type="ARBA" id="ARBA00012085"/>
    </source>
</evidence>
<evidence type="ECO:0000256" key="2">
    <source>
        <dbReference type="ARBA" id="ARBA00005038"/>
    </source>
</evidence>
<dbReference type="InterPro" id="IPR015424">
    <property type="entry name" value="PyrdxlP-dep_Trfase"/>
</dbReference>
<comment type="pathway">
    <text evidence="2">Amino-acid biosynthesis; L-cysteine biosynthesis; L-cysteine from L-homocysteine and L-serine: step 2/2.</text>
</comment>
<proteinExistence type="inferred from homology"/>
<comment type="caution">
    <text evidence="9">The sequence shown here is derived from an EMBL/GenBank/DDBJ whole genome shotgun (WGS) entry which is preliminary data.</text>
</comment>
<evidence type="ECO:0000256" key="1">
    <source>
        <dbReference type="ARBA" id="ARBA00001933"/>
    </source>
</evidence>
<evidence type="ECO:0000256" key="3">
    <source>
        <dbReference type="ARBA" id="ARBA00009077"/>
    </source>
</evidence>
<evidence type="ECO:0000256" key="7">
    <source>
        <dbReference type="ARBA" id="ARBA00029853"/>
    </source>
</evidence>
<dbReference type="EMBL" id="MLKD01000006">
    <property type="protein sequence ID" value="OQE25510.1"/>
    <property type="molecule type" value="Genomic_DNA"/>
</dbReference>
<sequence length="172" mass="18429">MAATTSVIQGLAANSNVIAMVTFVHDIQTELSALLDESEGKTATVWIESPSNPTLTLIDIEAVSSIAHARGSLVVVDNTFLPRKVIALLPESFDAWSKHFLHSVAKYINGHSNVLMGVVALNCFETHRKLSFMQNAAGGVPSSFDCWLAHRGLKTLHLRAPAAARNALAVAN</sequence>
<organism evidence="9 10">
    <name type="scientific">Penicillium steckii</name>
    <dbReference type="NCBI Taxonomy" id="303698"/>
    <lineage>
        <taxon>Eukaryota</taxon>
        <taxon>Fungi</taxon>
        <taxon>Dikarya</taxon>
        <taxon>Ascomycota</taxon>
        <taxon>Pezizomycotina</taxon>
        <taxon>Eurotiomycetes</taxon>
        <taxon>Eurotiomycetidae</taxon>
        <taxon>Eurotiales</taxon>
        <taxon>Aspergillaceae</taxon>
        <taxon>Penicillium</taxon>
    </lineage>
</organism>
<keyword evidence="6" id="KW-0028">Amino-acid biosynthesis</keyword>
<dbReference type="GO" id="GO:0004123">
    <property type="term" value="F:cystathionine gamma-lyase activity"/>
    <property type="evidence" value="ECO:0007669"/>
    <property type="project" value="TreeGrafter"/>
</dbReference>
<keyword evidence="6" id="KW-0198">Cysteine biosynthesis</keyword>
<dbReference type="SUPFAM" id="SSF53383">
    <property type="entry name" value="PLP-dependent transferases"/>
    <property type="match status" value="1"/>
</dbReference>
<dbReference type="STRING" id="303698.A0A1V6THW7"/>
<evidence type="ECO:0000256" key="8">
    <source>
        <dbReference type="RuleBase" id="RU362118"/>
    </source>
</evidence>
<evidence type="ECO:0000313" key="10">
    <source>
        <dbReference type="Proteomes" id="UP000191285"/>
    </source>
</evidence>
<name>A0A1V6THW7_9EURO</name>
<dbReference type="InterPro" id="IPR015421">
    <property type="entry name" value="PyrdxlP-dep_Trfase_major"/>
</dbReference>
<gene>
    <name evidence="9" type="ORF">PENSTE_c006G01992</name>
</gene>